<dbReference type="GeneID" id="26613268"/>
<dbReference type="RefSeq" id="YP_009194329.1">
    <property type="nucleotide sequence ID" value="NC_028750.1"/>
</dbReference>
<sequence>MKRSYNMNELVFFKTRREARAYVLAAGKNTSAAIDMGTDKAVGARWAAVIVIAAPVTPVKTLVLGARHAETLNTAASGRGHEVKVFKKRSYLSCARG</sequence>
<dbReference type="KEGG" id="vg:26613268"/>
<accession>A0A0K1LPL5</accession>
<evidence type="ECO:0000313" key="2">
    <source>
        <dbReference type="Proteomes" id="UP000203408"/>
    </source>
</evidence>
<organism evidence="1 2">
    <name type="scientific">Klebsiella phage Matisse</name>
    <dbReference type="NCBI Taxonomy" id="1675607"/>
    <lineage>
        <taxon>Viruses</taxon>
        <taxon>Duplodnaviria</taxon>
        <taxon>Heunggongvirae</taxon>
        <taxon>Uroviricota</taxon>
        <taxon>Caudoviricetes</taxon>
        <taxon>Pantevenvirales</taxon>
        <taxon>Straboviridae</taxon>
        <taxon>Slopekvirus</taxon>
        <taxon>Slopekvirus matisse</taxon>
    </lineage>
</organism>
<gene>
    <name evidence="1" type="ORF">CPT_Matisse85</name>
</gene>
<dbReference type="EMBL" id="KT001918">
    <property type="protein sequence ID" value="AKU44389.1"/>
    <property type="molecule type" value="Genomic_DNA"/>
</dbReference>
<name>A0A0K1LPL5_9CAUD</name>
<dbReference type="Proteomes" id="UP000203408">
    <property type="component" value="Segment"/>
</dbReference>
<protein>
    <submittedName>
        <fullName evidence="1">Uncharacterized protein</fullName>
    </submittedName>
</protein>
<keyword evidence="2" id="KW-1185">Reference proteome</keyword>
<evidence type="ECO:0000313" key="1">
    <source>
        <dbReference type="EMBL" id="AKU44389.1"/>
    </source>
</evidence>
<proteinExistence type="predicted"/>
<reference evidence="1 2" key="1">
    <citation type="journal article" date="2015" name="Genome Announc.">
        <title>Complete Genome Sequence of Carbapenemase-Producing Klebsiella pneumoniae Myophage Matisse.</title>
        <authorList>
            <person name="Provasek V.E."/>
            <person name="Lessor L.E."/>
            <person name="Cahill J.L."/>
            <person name="Rasche E.S."/>
            <person name="Kuty Everett G.F."/>
        </authorList>
    </citation>
    <scope>NUCLEOTIDE SEQUENCE [LARGE SCALE GENOMIC DNA]</scope>
</reference>